<name>A0ABR3GG95_9PEZI</name>
<gene>
    <name evidence="3" type="ORF">Q9L58_006096</name>
</gene>
<keyword evidence="2" id="KW-1133">Transmembrane helix</keyword>
<feature type="transmembrane region" description="Helical" evidence="2">
    <location>
        <begin position="105"/>
        <end position="124"/>
    </location>
</feature>
<keyword evidence="4" id="KW-1185">Reference proteome</keyword>
<protein>
    <submittedName>
        <fullName evidence="3">Uncharacterized protein</fullName>
    </submittedName>
</protein>
<evidence type="ECO:0000256" key="2">
    <source>
        <dbReference type="SAM" id="Phobius"/>
    </source>
</evidence>
<proteinExistence type="predicted"/>
<keyword evidence="2" id="KW-0472">Membrane</keyword>
<evidence type="ECO:0000313" key="4">
    <source>
        <dbReference type="Proteomes" id="UP001447188"/>
    </source>
</evidence>
<dbReference type="PANTHER" id="PTHR35041">
    <property type="entry name" value="MEDIATOR OF RNA POLYMERASE II TRANSCRIPTION SUBUNIT 1"/>
    <property type="match status" value="1"/>
</dbReference>
<sequence>MLPSETTTELPPTSQTAVPAPTAYPAGDDKGQQNLPQTTEIVSDPESGSREGRASPQRQSWVRSIPIPALLLLGIIAAVLHHVFYITLHYQNAGAESRQRWVSRIGAGLAFLCYTCFVAALTISRDQVVWMTLREDSFTLRQIDALFGASSGPLHLFHRDIFRRARTATFMALIIYIIPLTAILTPSSITVQPSSKQLPIPCVGRSVRYKMDNESTAILDPLGYAFPIARTRRGDYDGPTDWGRSSAMAAAYSWNESYYHFGVDACPKQTICRYNTTVMLPGMTCAITDQGQGKISTWAPPLTWSDHFDNLTVEAGKYPIFLAQRDHNNTGALWVAHTWPSTKPNDTDIVSWGLILCRNAITRYTLTTTFISRTGALYKEPKSERREHLQYVDGIIAALPPKIRTYDLNIAFFDVAAELLEGSMVADLVVENFGGLVNSMNTTRTKANSIFGYRLTTGVTSDVLVDLMEVISYNMASIPPLFHGGEGSATINTMCDVYGSVYRYKPLQLLVTYGAAAFATTIMVIFGVGALGVNGGVLNGSFSTIFFATRNPTLDRIVIEASIDGTPSSRDLNQVKMRFGELATHPAEGRTPYAAMGVENDLRDTQKKRWRFF</sequence>
<reference evidence="3 4" key="1">
    <citation type="submission" date="2024-02" db="EMBL/GenBank/DDBJ databases">
        <title>Discinaceae phylogenomics.</title>
        <authorList>
            <person name="Dirks A.C."/>
            <person name="James T.Y."/>
        </authorList>
    </citation>
    <scope>NUCLEOTIDE SEQUENCE [LARGE SCALE GENOMIC DNA]</scope>
    <source>
        <strain evidence="3 4">ACD0624</strain>
    </source>
</reference>
<organism evidence="3 4">
    <name type="scientific">Discina gigas</name>
    <dbReference type="NCBI Taxonomy" id="1032678"/>
    <lineage>
        <taxon>Eukaryota</taxon>
        <taxon>Fungi</taxon>
        <taxon>Dikarya</taxon>
        <taxon>Ascomycota</taxon>
        <taxon>Pezizomycotina</taxon>
        <taxon>Pezizomycetes</taxon>
        <taxon>Pezizales</taxon>
        <taxon>Discinaceae</taxon>
        <taxon>Discina</taxon>
    </lineage>
</organism>
<dbReference type="Proteomes" id="UP001447188">
    <property type="component" value="Unassembled WGS sequence"/>
</dbReference>
<evidence type="ECO:0000313" key="3">
    <source>
        <dbReference type="EMBL" id="KAL0634978.1"/>
    </source>
</evidence>
<feature type="transmembrane region" description="Helical" evidence="2">
    <location>
        <begin position="510"/>
        <end position="533"/>
    </location>
</feature>
<feature type="compositionally biased region" description="Polar residues" evidence="1">
    <location>
        <begin position="32"/>
        <end position="41"/>
    </location>
</feature>
<feature type="compositionally biased region" description="Low complexity" evidence="1">
    <location>
        <begin position="1"/>
        <end position="14"/>
    </location>
</feature>
<dbReference type="PANTHER" id="PTHR35041:SF3">
    <property type="entry name" value="FORMYLMETHIONINE DEFORMYLASE-LIKE PROTEIN"/>
    <property type="match status" value="1"/>
</dbReference>
<feature type="transmembrane region" description="Helical" evidence="2">
    <location>
        <begin position="168"/>
        <end position="189"/>
    </location>
</feature>
<comment type="caution">
    <text evidence="3">The sequence shown here is derived from an EMBL/GenBank/DDBJ whole genome shotgun (WGS) entry which is preliminary data.</text>
</comment>
<evidence type="ECO:0000256" key="1">
    <source>
        <dbReference type="SAM" id="MobiDB-lite"/>
    </source>
</evidence>
<keyword evidence="2" id="KW-0812">Transmembrane</keyword>
<feature type="region of interest" description="Disordered" evidence="1">
    <location>
        <begin position="1"/>
        <end position="58"/>
    </location>
</feature>
<dbReference type="EMBL" id="JBBBZM010000080">
    <property type="protein sequence ID" value="KAL0634978.1"/>
    <property type="molecule type" value="Genomic_DNA"/>
</dbReference>
<accession>A0ABR3GG95</accession>
<feature type="transmembrane region" description="Helical" evidence="2">
    <location>
        <begin position="65"/>
        <end position="85"/>
    </location>
</feature>